<dbReference type="Proteomes" id="UP001057305">
    <property type="component" value="Chromosome"/>
</dbReference>
<dbReference type="NCBIfam" id="NF010226">
    <property type="entry name" value="PRK13682.1-1"/>
    <property type="match status" value="1"/>
</dbReference>
<reference evidence="8" key="1">
    <citation type="submission" date="2021-04" db="EMBL/GenBank/DDBJ databases">
        <title>Characterizing Neisseria spp. as novel respiratory pathobionts in bronchiectasis.</title>
        <authorList>
            <person name="Li L."/>
            <person name="Mac Aogain M."/>
            <person name="Xu T."/>
            <person name="Jaggi T.K."/>
            <person name="Chan L.Y."/>
            <person name="Keir H.R."/>
            <person name="Dicker A.J."/>
            <person name="Qu J."/>
            <person name="Liu Y."/>
            <person name="Chen H.S."/>
            <person name="Koh M.S."/>
            <person name="Ong T.H."/>
            <person name="Lim A.Y.H."/>
            <person name="Abisheganaden J."/>
            <person name="Low T.B."/>
            <person name="Oliver B.G."/>
            <person name="Tan N.S."/>
            <person name="Fang M."/>
            <person name="Chalmers J.D."/>
            <person name="Chotirmall S.H."/>
        </authorList>
    </citation>
    <scope>NUCLEOTIDE SEQUENCE</scope>
    <source>
        <strain evidence="8">CG0073</strain>
        <strain evidence="7">TT0073</strain>
        <strain evidence="6">TT0077</strain>
    </source>
</reference>
<comment type="caution">
    <text evidence="5">Lacks conserved residue(s) required for the propagation of feature annotation.</text>
</comment>
<dbReference type="EMBL" id="CP073115">
    <property type="protein sequence ID" value="UTG69492.1"/>
    <property type="molecule type" value="Genomic_DNA"/>
</dbReference>
<dbReference type="AlphaFoldDB" id="A0A4D7WJW1"/>
<dbReference type="Pfam" id="PF07043">
    <property type="entry name" value="DUF1328"/>
    <property type="match status" value="1"/>
</dbReference>
<protein>
    <recommendedName>
        <fullName evidence="5">UPF0391 membrane protein KCG53_03000</fullName>
    </recommendedName>
</protein>
<keyword evidence="1 5" id="KW-1003">Cell membrane</keyword>
<dbReference type="EMBL" id="CP073116">
    <property type="protein sequence ID" value="UTG71363.1"/>
    <property type="molecule type" value="Genomic_DNA"/>
</dbReference>
<proteinExistence type="inferred from homology"/>
<dbReference type="NCBIfam" id="NF010229">
    <property type="entry name" value="PRK13682.1-4"/>
    <property type="match status" value="1"/>
</dbReference>
<comment type="similarity">
    <text evidence="5">Belongs to the UPF0391 family.</text>
</comment>
<dbReference type="GO" id="GO:0005886">
    <property type="term" value="C:plasma membrane"/>
    <property type="evidence" value="ECO:0007669"/>
    <property type="project" value="UniProtKB-UniRule"/>
</dbReference>
<dbReference type="Proteomes" id="UP001057336">
    <property type="component" value="Chromosome"/>
</dbReference>
<sequence>MLHYSIVFFIIAIIAAVLGFGGIAGSAAGIAKILFAGFLILSVISLIFGRKK</sequence>
<evidence type="ECO:0000313" key="9">
    <source>
        <dbReference type="Proteomes" id="UP001057336"/>
    </source>
</evidence>
<evidence type="ECO:0000313" key="8">
    <source>
        <dbReference type="EMBL" id="UTG75969.1"/>
    </source>
</evidence>
<dbReference type="EMBL" id="CP073118">
    <property type="protein sequence ID" value="UTG75969.1"/>
    <property type="molecule type" value="Genomic_DNA"/>
</dbReference>
<evidence type="ECO:0000256" key="3">
    <source>
        <dbReference type="ARBA" id="ARBA00022989"/>
    </source>
</evidence>
<keyword evidence="4 5" id="KW-0472">Membrane</keyword>
<evidence type="ECO:0000256" key="4">
    <source>
        <dbReference type="ARBA" id="ARBA00023136"/>
    </source>
</evidence>
<gene>
    <name evidence="8" type="ORF">KCG53_03000</name>
    <name evidence="6" type="ORF">KCG54_09945</name>
    <name evidence="7" type="ORF">KCG56_08270</name>
</gene>
<keyword evidence="2 5" id="KW-0812">Transmembrane</keyword>
<organism evidence="8 9">
    <name type="scientific">Neisseria subflava</name>
    <dbReference type="NCBI Taxonomy" id="28449"/>
    <lineage>
        <taxon>Bacteria</taxon>
        <taxon>Pseudomonadati</taxon>
        <taxon>Pseudomonadota</taxon>
        <taxon>Betaproteobacteria</taxon>
        <taxon>Neisseriales</taxon>
        <taxon>Neisseriaceae</taxon>
        <taxon>Neisseria</taxon>
    </lineage>
</organism>
<dbReference type="GeneID" id="49950700"/>
<feature type="transmembrane region" description="Helical" evidence="5">
    <location>
        <begin position="7"/>
        <end position="24"/>
    </location>
</feature>
<dbReference type="PIRSF" id="PIRSF036466">
    <property type="entry name" value="UCP036466"/>
    <property type="match status" value="1"/>
</dbReference>
<keyword evidence="3 5" id="KW-1133">Transmembrane helix</keyword>
<dbReference type="RefSeq" id="WP_039862543.1">
    <property type="nucleotide sequence ID" value="NZ_CAUJPS010000001.1"/>
</dbReference>
<accession>A0A4D7WJW1</accession>
<evidence type="ECO:0000313" key="7">
    <source>
        <dbReference type="EMBL" id="UTG71363.1"/>
    </source>
</evidence>
<feature type="transmembrane region" description="Helical" evidence="5">
    <location>
        <begin position="30"/>
        <end position="49"/>
    </location>
</feature>
<evidence type="ECO:0000313" key="6">
    <source>
        <dbReference type="EMBL" id="UTG69492.1"/>
    </source>
</evidence>
<evidence type="ECO:0000256" key="1">
    <source>
        <dbReference type="ARBA" id="ARBA00022475"/>
    </source>
</evidence>
<name>A0A4D7WJW1_NEISU</name>
<dbReference type="HAMAP" id="MF_01361">
    <property type="entry name" value="UPF0391"/>
    <property type="match status" value="1"/>
</dbReference>
<dbReference type="Proteomes" id="UP001057296">
    <property type="component" value="Chromosome"/>
</dbReference>
<evidence type="ECO:0000256" key="2">
    <source>
        <dbReference type="ARBA" id="ARBA00022692"/>
    </source>
</evidence>
<evidence type="ECO:0000256" key="5">
    <source>
        <dbReference type="HAMAP-Rule" id="MF_01361"/>
    </source>
</evidence>
<dbReference type="InterPro" id="IPR009760">
    <property type="entry name" value="DUF1328"/>
</dbReference>